<gene>
    <name evidence="9" type="ORF">JZ751_012367</name>
</gene>
<dbReference type="Proteomes" id="UP000824540">
    <property type="component" value="Unassembled WGS sequence"/>
</dbReference>
<keyword evidence="4" id="KW-0106">Calcium</keyword>
<dbReference type="PANTHER" id="PTHR19143">
    <property type="entry name" value="FIBRINOGEN/TENASCIN/ANGIOPOEITIN"/>
    <property type="match status" value="1"/>
</dbReference>
<evidence type="ECO:0000256" key="4">
    <source>
        <dbReference type="ARBA" id="ARBA00022837"/>
    </source>
</evidence>
<keyword evidence="5" id="KW-0812">Transmembrane</keyword>
<dbReference type="Gene3D" id="3.90.215.10">
    <property type="entry name" value="Gamma Fibrinogen, chain A, domain 1"/>
    <property type="match status" value="1"/>
</dbReference>
<accession>A0A8T2PS96</accession>
<dbReference type="InterPro" id="IPR002181">
    <property type="entry name" value="Fibrinogen_a/b/g_C_dom"/>
</dbReference>
<dbReference type="PANTHER" id="PTHR19143:SF45">
    <property type="entry name" value="FIBRINOGEN C DOMAIN-CONTAINING PROTEIN 1"/>
    <property type="match status" value="1"/>
</dbReference>
<evidence type="ECO:0000313" key="9">
    <source>
        <dbReference type="EMBL" id="KAG9354243.1"/>
    </source>
</evidence>
<dbReference type="InterPro" id="IPR014716">
    <property type="entry name" value="Fibrinogen_a/b/g_C_1"/>
</dbReference>
<evidence type="ECO:0000256" key="6">
    <source>
        <dbReference type="ARBA" id="ARBA00023180"/>
    </source>
</evidence>
<dbReference type="GO" id="GO:0008061">
    <property type="term" value="F:chitin binding"/>
    <property type="evidence" value="ECO:0007669"/>
    <property type="project" value="UniProtKB-KW"/>
</dbReference>
<evidence type="ECO:0000256" key="2">
    <source>
        <dbReference type="ARBA" id="ARBA00022669"/>
    </source>
</evidence>
<keyword evidence="2" id="KW-0147">Chitin-binding</keyword>
<evidence type="ECO:0000256" key="3">
    <source>
        <dbReference type="ARBA" id="ARBA00022723"/>
    </source>
</evidence>
<evidence type="ECO:0000313" key="10">
    <source>
        <dbReference type="Proteomes" id="UP000824540"/>
    </source>
</evidence>
<dbReference type="AlphaFoldDB" id="A0A8T2PS96"/>
<evidence type="ECO:0000259" key="8">
    <source>
        <dbReference type="PROSITE" id="PS51406"/>
    </source>
</evidence>
<evidence type="ECO:0000256" key="1">
    <source>
        <dbReference type="ARBA" id="ARBA00004606"/>
    </source>
</evidence>
<keyword evidence="5" id="KW-0735">Signal-anchor</keyword>
<name>A0A8T2PS96_9TELE</name>
<proteinExistence type="predicted"/>
<keyword evidence="6" id="KW-0325">Glycoprotein</keyword>
<evidence type="ECO:0000256" key="5">
    <source>
        <dbReference type="ARBA" id="ARBA00022968"/>
    </source>
</evidence>
<comment type="subunit">
    <text evidence="7">Homotetramer; disulfide-linked.</text>
</comment>
<keyword evidence="10" id="KW-1185">Reference proteome</keyword>
<reference evidence="9" key="1">
    <citation type="thesis" date="2021" institute="BYU ScholarsArchive" country="Provo, UT, USA">
        <title>Applications of and Algorithms for Genome Assembly and Genomic Analyses with an Emphasis on Marine Teleosts.</title>
        <authorList>
            <person name="Pickett B.D."/>
        </authorList>
    </citation>
    <scope>NUCLEOTIDE SEQUENCE</scope>
    <source>
        <strain evidence="9">HI-2016</strain>
    </source>
</reference>
<dbReference type="SUPFAM" id="SSF56496">
    <property type="entry name" value="Fibrinogen C-terminal domain-like"/>
    <property type="match status" value="1"/>
</dbReference>
<organism evidence="9 10">
    <name type="scientific">Albula glossodonta</name>
    <name type="common">roundjaw bonefish</name>
    <dbReference type="NCBI Taxonomy" id="121402"/>
    <lineage>
        <taxon>Eukaryota</taxon>
        <taxon>Metazoa</taxon>
        <taxon>Chordata</taxon>
        <taxon>Craniata</taxon>
        <taxon>Vertebrata</taxon>
        <taxon>Euteleostomi</taxon>
        <taxon>Actinopterygii</taxon>
        <taxon>Neopterygii</taxon>
        <taxon>Teleostei</taxon>
        <taxon>Albuliformes</taxon>
        <taxon>Albulidae</taxon>
        <taxon>Albula</taxon>
    </lineage>
</organism>
<dbReference type="Pfam" id="PF00147">
    <property type="entry name" value="Fibrinogen_C"/>
    <property type="match status" value="1"/>
</dbReference>
<dbReference type="GO" id="GO:0005615">
    <property type="term" value="C:extracellular space"/>
    <property type="evidence" value="ECO:0007669"/>
    <property type="project" value="TreeGrafter"/>
</dbReference>
<dbReference type="EMBL" id="JAFBMS010000003">
    <property type="protein sequence ID" value="KAG9354243.1"/>
    <property type="molecule type" value="Genomic_DNA"/>
</dbReference>
<dbReference type="GO" id="GO:0046872">
    <property type="term" value="F:metal ion binding"/>
    <property type="evidence" value="ECO:0007669"/>
    <property type="project" value="UniProtKB-KW"/>
</dbReference>
<comment type="caution">
    <text evidence="9">The sequence shown here is derived from an EMBL/GenBank/DDBJ whole genome shotgun (WGS) entry which is preliminary data.</text>
</comment>
<comment type="subcellular location">
    <subcellularLocation>
        <location evidence="1">Membrane</location>
        <topology evidence="1">Single-pass type II membrane protein</topology>
    </subcellularLocation>
</comment>
<evidence type="ECO:0000256" key="7">
    <source>
        <dbReference type="ARBA" id="ARBA00038769"/>
    </source>
</evidence>
<dbReference type="PROSITE" id="PS51406">
    <property type="entry name" value="FIBRINOGEN_C_2"/>
    <property type="match status" value="1"/>
</dbReference>
<dbReference type="InterPro" id="IPR050373">
    <property type="entry name" value="Fibrinogen_C-term_domain"/>
</dbReference>
<dbReference type="InterPro" id="IPR036056">
    <property type="entry name" value="Fibrinogen-like_C"/>
</dbReference>
<sequence length="86" mass="9565">METYLPSGMKHIHALTIQANYELRIDLEDFENSTAYAQYGTFGVGLFSVDPDDDGYPLTIGDYSGTAAVVLPLECHVMAHQGYRFD</sequence>
<dbReference type="GO" id="GO:0016020">
    <property type="term" value="C:membrane"/>
    <property type="evidence" value="ECO:0007669"/>
    <property type="project" value="UniProtKB-SubCell"/>
</dbReference>
<protein>
    <recommendedName>
        <fullName evidence="8">Fibrinogen C-terminal domain-containing protein</fullName>
    </recommendedName>
</protein>
<dbReference type="OrthoDB" id="9990035at2759"/>
<keyword evidence="3" id="KW-0479">Metal-binding</keyword>
<feature type="domain" description="Fibrinogen C-terminal" evidence="8">
    <location>
        <begin position="1"/>
        <end position="86"/>
    </location>
</feature>